<feature type="compositionally biased region" description="Pro residues" evidence="1">
    <location>
        <begin position="34"/>
        <end position="55"/>
    </location>
</feature>
<feature type="region of interest" description="Disordered" evidence="1">
    <location>
        <begin position="67"/>
        <end position="96"/>
    </location>
</feature>
<accession>A0A4Q2T9N4</accession>
<comment type="caution">
    <text evidence="2">The sequence shown here is derived from an EMBL/GenBank/DDBJ whole genome shotgun (WGS) entry which is preliminary data.</text>
</comment>
<evidence type="ECO:0000256" key="1">
    <source>
        <dbReference type="SAM" id="MobiDB-lite"/>
    </source>
</evidence>
<evidence type="ECO:0000313" key="3">
    <source>
        <dbReference type="Proteomes" id="UP000291088"/>
    </source>
</evidence>
<organism evidence="2 3">
    <name type="scientific">Ciceribacter ferrooxidans</name>
    <dbReference type="NCBI Taxonomy" id="2509717"/>
    <lineage>
        <taxon>Bacteria</taxon>
        <taxon>Pseudomonadati</taxon>
        <taxon>Pseudomonadota</taxon>
        <taxon>Alphaproteobacteria</taxon>
        <taxon>Hyphomicrobiales</taxon>
        <taxon>Rhizobiaceae</taxon>
        <taxon>Ciceribacter</taxon>
    </lineage>
</organism>
<proteinExistence type="predicted"/>
<sequence>MAGSVGSTSSAPCACPVVASERSALSEDRDSLPCPLPPPFPPPFPPPLPPPLPPPFPPPFLALASAGARAMPEEEKSRVTGAVTAAKMTASRRKATTDIRRMIRRLSFNGRCSGFDIRPVLASRGLAVIFTRVTIPCLPECQS</sequence>
<keyword evidence="3" id="KW-1185">Reference proteome</keyword>
<protein>
    <submittedName>
        <fullName evidence="2">Uncharacterized protein</fullName>
    </submittedName>
</protein>
<feature type="region of interest" description="Disordered" evidence="1">
    <location>
        <begin position="24"/>
        <end position="55"/>
    </location>
</feature>
<dbReference type="EMBL" id="SDVB01000191">
    <property type="protein sequence ID" value="RYC15770.1"/>
    <property type="molecule type" value="Genomic_DNA"/>
</dbReference>
<reference evidence="2 3" key="1">
    <citation type="submission" date="2019-01" db="EMBL/GenBank/DDBJ databases">
        <authorList>
            <person name="Deng T."/>
        </authorList>
    </citation>
    <scope>NUCLEOTIDE SEQUENCE [LARGE SCALE GENOMIC DNA]</scope>
    <source>
        <strain evidence="2 3">F8825</strain>
    </source>
</reference>
<evidence type="ECO:0000313" key="2">
    <source>
        <dbReference type="EMBL" id="RYC15770.1"/>
    </source>
</evidence>
<dbReference type="AlphaFoldDB" id="A0A4Q2T9N4"/>
<name>A0A4Q2T9N4_9HYPH</name>
<gene>
    <name evidence="2" type="ORF">EUU22_09145</name>
</gene>
<dbReference type="Proteomes" id="UP000291088">
    <property type="component" value="Unassembled WGS sequence"/>
</dbReference>